<evidence type="ECO:0000256" key="3">
    <source>
        <dbReference type="ARBA" id="ARBA00023163"/>
    </source>
</evidence>
<evidence type="ECO:0000313" key="6">
    <source>
        <dbReference type="Proteomes" id="UP000309389"/>
    </source>
</evidence>
<dbReference type="SUPFAM" id="SSF46689">
    <property type="entry name" value="Homeodomain-like"/>
    <property type="match status" value="1"/>
</dbReference>
<dbReference type="InterPro" id="IPR020449">
    <property type="entry name" value="Tscrpt_reg_AraC-type_HTH"/>
</dbReference>
<accession>A0A4T3F2V9</accession>
<reference evidence="5 6" key="1">
    <citation type="submission" date="2019-04" db="EMBL/GenBank/DDBJ databases">
        <title>Altererythrobacter aquimixticola sp. nov., isolated from sediment of junction between the ocean and a freshwater spring.</title>
        <authorList>
            <person name="Yoon J.-H."/>
        </authorList>
    </citation>
    <scope>NUCLEOTIDE SEQUENCE [LARGE SCALE GENOMIC DNA]</scope>
    <source>
        <strain evidence="5 6">SSKS-13</strain>
    </source>
</reference>
<protein>
    <submittedName>
        <fullName evidence="5">AraC family transcriptional regulator</fullName>
    </submittedName>
</protein>
<sequence length="344" mass="37640">MVPGGDTLPRSSARPSLACMNRPAAVTKDESWSSKGLAQRDAISAWRDWAASTIAPIEVELFDPNAFAAQWVSHGIGQLRLLHINAPAQRVTHIGEEGAPMRASPSIQLVYARHGVLRTTMAGRTFDVAPGQFVLLDNTRFYQMEMSTEHECIDLMMPQGWLEKYLPDPSTLLARPVSASAGWGAPLGALIETILDGGLDDAPLPRPLIAEQFGSLLALATGMEETDKAPRHRNQLAARILRRIESDYADPDLSPELVARQVGISKRYLQTLLAASGTSFVQELNATRLDRASELLADPRAVGLAIADIAFRTGFLDPGYFTRLFRKRFGITPREFRAGNAPRS</sequence>
<proteinExistence type="predicted"/>
<dbReference type="InterPro" id="IPR009057">
    <property type="entry name" value="Homeodomain-like_sf"/>
</dbReference>
<evidence type="ECO:0000313" key="5">
    <source>
        <dbReference type="EMBL" id="TIX50645.1"/>
    </source>
</evidence>
<dbReference type="EMBL" id="SSHH01000002">
    <property type="protein sequence ID" value="TIX50645.1"/>
    <property type="molecule type" value="Genomic_DNA"/>
</dbReference>
<organism evidence="5 6">
    <name type="scientific">Alteraurantiacibacter aquimixticola</name>
    <dbReference type="NCBI Taxonomy" id="2489173"/>
    <lineage>
        <taxon>Bacteria</taxon>
        <taxon>Pseudomonadati</taxon>
        <taxon>Pseudomonadota</taxon>
        <taxon>Alphaproteobacteria</taxon>
        <taxon>Sphingomonadales</taxon>
        <taxon>Erythrobacteraceae</taxon>
        <taxon>Alteraurantiacibacter</taxon>
    </lineage>
</organism>
<dbReference type="GO" id="GO:0043565">
    <property type="term" value="F:sequence-specific DNA binding"/>
    <property type="evidence" value="ECO:0007669"/>
    <property type="project" value="InterPro"/>
</dbReference>
<dbReference type="InterPro" id="IPR018060">
    <property type="entry name" value="HTH_AraC"/>
</dbReference>
<dbReference type="Pfam" id="PF12833">
    <property type="entry name" value="HTH_18"/>
    <property type="match status" value="1"/>
</dbReference>
<keyword evidence="2" id="KW-0238">DNA-binding</keyword>
<dbReference type="PROSITE" id="PS01124">
    <property type="entry name" value="HTH_ARAC_FAMILY_2"/>
    <property type="match status" value="1"/>
</dbReference>
<comment type="caution">
    <text evidence="5">The sequence shown here is derived from an EMBL/GenBank/DDBJ whole genome shotgun (WGS) entry which is preliminary data.</text>
</comment>
<dbReference type="Gene3D" id="1.10.10.60">
    <property type="entry name" value="Homeodomain-like"/>
    <property type="match status" value="1"/>
</dbReference>
<name>A0A4T3F2V9_9SPHN</name>
<dbReference type="PANTHER" id="PTHR43280">
    <property type="entry name" value="ARAC-FAMILY TRANSCRIPTIONAL REGULATOR"/>
    <property type="match status" value="1"/>
</dbReference>
<evidence type="ECO:0000256" key="1">
    <source>
        <dbReference type="ARBA" id="ARBA00023015"/>
    </source>
</evidence>
<dbReference type="OrthoDB" id="7191628at2"/>
<dbReference type="AlphaFoldDB" id="A0A4T3F2V9"/>
<keyword evidence="3" id="KW-0804">Transcription</keyword>
<dbReference type="SMART" id="SM00342">
    <property type="entry name" value="HTH_ARAC"/>
    <property type="match status" value="1"/>
</dbReference>
<dbReference type="GO" id="GO:0003700">
    <property type="term" value="F:DNA-binding transcription factor activity"/>
    <property type="evidence" value="ECO:0007669"/>
    <property type="project" value="InterPro"/>
</dbReference>
<keyword evidence="6" id="KW-1185">Reference proteome</keyword>
<keyword evidence="1" id="KW-0805">Transcription regulation</keyword>
<gene>
    <name evidence="5" type="ORF">E5222_10330</name>
</gene>
<evidence type="ECO:0000259" key="4">
    <source>
        <dbReference type="PROSITE" id="PS01124"/>
    </source>
</evidence>
<evidence type="ECO:0000256" key="2">
    <source>
        <dbReference type="ARBA" id="ARBA00023125"/>
    </source>
</evidence>
<feature type="domain" description="HTH araC/xylS-type" evidence="4">
    <location>
        <begin position="238"/>
        <end position="339"/>
    </location>
</feature>
<dbReference type="PANTHER" id="PTHR43280:SF31">
    <property type="entry name" value="TRANSCRIPTIONAL REGULATORY PROTEIN"/>
    <property type="match status" value="1"/>
</dbReference>
<dbReference type="PROSITE" id="PS00041">
    <property type="entry name" value="HTH_ARAC_FAMILY_1"/>
    <property type="match status" value="1"/>
</dbReference>
<dbReference type="InterPro" id="IPR018062">
    <property type="entry name" value="HTH_AraC-typ_CS"/>
</dbReference>
<dbReference type="InterPro" id="IPR035418">
    <property type="entry name" value="AraC-bd_2"/>
</dbReference>
<dbReference type="PRINTS" id="PR00032">
    <property type="entry name" value="HTHARAC"/>
</dbReference>
<dbReference type="Proteomes" id="UP000309389">
    <property type="component" value="Unassembled WGS sequence"/>
</dbReference>
<dbReference type="Pfam" id="PF14525">
    <property type="entry name" value="AraC_binding_2"/>
    <property type="match status" value="1"/>
</dbReference>